<gene>
    <name evidence="2" type="ORF">Sgleb_39930</name>
</gene>
<reference evidence="2 3" key="1">
    <citation type="submission" date="2019-12" db="EMBL/GenBank/DDBJ databases">
        <title>Whole genome shotgun sequence of Streptomyces hygroscopicus subsp. glebosus NBRC 13786.</title>
        <authorList>
            <person name="Ichikawa N."/>
            <person name="Kimura A."/>
            <person name="Kitahashi Y."/>
            <person name="Komaki H."/>
            <person name="Tamura T."/>
        </authorList>
    </citation>
    <scope>NUCLEOTIDE SEQUENCE [LARGE SCALE GENOMIC DNA]</scope>
    <source>
        <strain evidence="2 3">NBRC 13786</strain>
    </source>
</reference>
<dbReference type="RefSeq" id="WP_190146114.1">
    <property type="nucleotide sequence ID" value="NZ_BLIO01000001.1"/>
</dbReference>
<dbReference type="Proteomes" id="UP000430079">
    <property type="component" value="Unassembled WGS sequence"/>
</dbReference>
<proteinExistence type="predicted"/>
<dbReference type="EMBL" id="BLIO01000001">
    <property type="protein sequence ID" value="GFE15946.1"/>
    <property type="molecule type" value="Genomic_DNA"/>
</dbReference>
<dbReference type="PANTHER" id="PTHR37318">
    <property type="entry name" value="BSL7504 PROTEIN"/>
    <property type="match status" value="1"/>
</dbReference>
<accession>A0A640T0Z4</accession>
<protein>
    <submittedName>
        <fullName evidence="2">MarR family transcriptional regulator</fullName>
    </submittedName>
</protein>
<dbReference type="SUPFAM" id="SSF46785">
    <property type="entry name" value="Winged helix' DNA-binding domain"/>
    <property type="match status" value="1"/>
</dbReference>
<dbReference type="PANTHER" id="PTHR37318:SF1">
    <property type="entry name" value="BSL7504 PROTEIN"/>
    <property type="match status" value="1"/>
</dbReference>
<dbReference type="InterPro" id="IPR011991">
    <property type="entry name" value="ArsR-like_HTH"/>
</dbReference>
<feature type="domain" description="Winged helix DNA-binding" evidence="1">
    <location>
        <begin position="15"/>
        <end position="93"/>
    </location>
</feature>
<name>A0A640T0Z4_9ACTN</name>
<keyword evidence="3" id="KW-1185">Reference proteome</keyword>
<evidence type="ECO:0000313" key="3">
    <source>
        <dbReference type="Proteomes" id="UP000430079"/>
    </source>
</evidence>
<dbReference type="AlphaFoldDB" id="A0A640T0Z4"/>
<evidence type="ECO:0000259" key="1">
    <source>
        <dbReference type="Pfam" id="PF13601"/>
    </source>
</evidence>
<sequence>MAHADFDPVLLDPTRLTIMSLLAGAQWAEFGWVKESAGLSPSALSKQISTLESHGYVEVRKGYVGKRPRTWVHLSDGGRTALEAHAAALQRIVEESRRTASGDGDRGGSR</sequence>
<evidence type="ECO:0000313" key="2">
    <source>
        <dbReference type="EMBL" id="GFE15946.1"/>
    </source>
</evidence>
<organism evidence="2 3">
    <name type="scientific">Streptomyces glebosus</name>
    <dbReference type="NCBI Taxonomy" id="249580"/>
    <lineage>
        <taxon>Bacteria</taxon>
        <taxon>Bacillati</taxon>
        <taxon>Actinomycetota</taxon>
        <taxon>Actinomycetes</taxon>
        <taxon>Kitasatosporales</taxon>
        <taxon>Streptomycetaceae</taxon>
        <taxon>Streptomyces</taxon>
    </lineage>
</organism>
<dbReference type="Gene3D" id="1.10.10.10">
    <property type="entry name" value="Winged helix-like DNA-binding domain superfamily/Winged helix DNA-binding domain"/>
    <property type="match status" value="1"/>
</dbReference>
<dbReference type="CDD" id="cd00090">
    <property type="entry name" value="HTH_ARSR"/>
    <property type="match status" value="1"/>
</dbReference>
<dbReference type="InterPro" id="IPR027395">
    <property type="entry name" value="WH_DNA-bd_dom"/>
</dbReference>
<comment type="caution">
    <text evidence="2">The sequence shown here is derived from an EMBL/GenBank/DDBJ whole genome shotgun (WGS) entry which is preliminary data.</text>
</comment>
<dbReference type="InterPro" id="IPR036390">
    <property type="entry name" value="WH_DNA-bd_sf"/>
</dbReference>
<dbReference type="InterPro" id="IPR036388">
    <property type="entry name" value="WH-like_DNA-bd_sf"/>
</dbReference>
<dbReference type="Pfam" id="PF13601">
    <property type="entry name" value="HTH_34"/>
    <property type="match status" value="1"/>
</dbReference>